<dbReference type="VEuPathDB" id="PlasmoDB:PY17X_0840000"/>
<evidence type="ECO:0000256" key="1">
    <source>
        <dbReference type="SAM" id="Phobius"/>
    </source>
</evidence>
<protein>
    <submittedName>
        <fullName evidence="2">YIR protein</fullName>
    </submittedName>
</protein>
<gene>
    <name evidence="2" type="ORF">PY17X_0840000</name>
</gene>
<dbReference type="RefSeq" id="XP_022812067.1">
    <property type="nucleotide sequence ID" value="XM_022955844.1"/>
</dbReference>
<keyword evidence="1" id="KW-0472">Membrane</keyword>
<sequence>MVILYLMFFLVKLIIYIFYLAKKKKNEKGYKFNWREQTDTHNYKFIYSKKKLKNL</sequence>
<keyword evidence="1" id="KW-0812">Transmembrane</keyword>
<dbReference type="KEGG" id="pyo:PY17X_0840000"/>
<dbReference type="Proteomes" id="UP000072874">
    <property type="component" value="Chromosome 8"/>
</dbReference>
<evidence type="ECO:0000313" key="3">
    <source>
        <dbReference type="Proteomes" id="UP000072874"/>
    </source>
</evidence>
<dbReference type="EMBL" id="LM993662">
    <property type="protein sequence ID" value="VTZ77798.1"/>
    <property type="molecule type" value="Genomic_DNA"/>
</dbReference>
<organism evidence="2 3">
    <name type="scientific">Plasmodium yoelii</name>
    <dbReference type="NCBI Taxonomy" id="5861"/>
    <lineage>
        <taxon>Eukaryota</taxon>
        <taxon>Sar</taxon>
        <taxon>Alveolata</taxon>
        <taxon>Apicomplexa</taxon>
        <taxon>Aconoidasida</taxon>
        <taxon>Haemosporida</taxon>
        <taxon>Plasmodiidae</taxon>
        <taxon>Plasmodium</taxon>
        <taxon>Plasmodium (Vinckeia)</taxon>
    </lineage>
</organism>
<keyword evidence="1" id="KW-1133">Transmembrane helix</keyword>
<evidence type="ECO:0000313" key="2">
    <source>
        <dbReference type="EMBL" id="VTZ77798.1"/>
    </source>
</evidence>
<feature type="transmembrane region" description="Helical" evidence="1">
    <location>
        <begin position="6"/>
        <end position="21"/>
    </location>
</feature>
<reference evidence="2 3" key="1">
    <citation type="journal article" date="2014" name="BMC Biol.">
        <title>A comprehensive evaluation of rodent malaria parasite genomes and gene expression.</title>
        <authorList>
            <person name="Otto T.D."/>
            <person name="Bohme U."/>
            <person name="Jackson A.P."/>
            <person name="Hunt M."/>
            <person name="Franke-Fayard B."/>
            <person name="Hoeijmakers W.A."/>
            <person name="Religa A.A."/>
            <person name="Robertson L."/>
            <person name="Sanders M."/>
            <person name="Ogun S.A."/>
            <person name="Cunningham D."/>
            <person name="Erhart A."/>
            <person name="Billker O."/>
            <person name="Khan S.M."/>
            <person name="Stunnenberg H.G."/>
            <person name="Langhorne J."/>
            <person name="Holder A.A."/>
            <person name="Waters A.P."/>
            <person name="Newbold C.I."/>
            <person name="Pain A."/>
            <person name="Berriman M."/>
            <person name="Janse C.J."/>
        </authorList>
    </citation>
    <scope>NUCLEOTIDE SEQUENCE [LARGE SCALE GENOMIC DNA]</scope>
    <source>
        <strain evidence="2 3">17X</strain>
    </source>
</reference>
<dbReference type="GeneID" id="34859809"/>
<proteinExistence type="predicted"/>
<dbReference type="AlphaFoldDB" id="A0A4V0KKA0"/>
<accession>A0A4V0KKA0</accession>
<name>A0A4V0KKA0_PLAYE</name>